<evidence type="ECO:0000256" key="1">
    <source>
        <dbReference type="SAM" id="Coils"/>
    </source>
</evidence>
<feature type="coiled-coil region" evidence="1">
    <location>
        <begin position="635"/>
        <end position="662"/>
    </location>
</feature>
<comment type="caution">
    <text evidence="3">The sequence shown here is derived from an EMBL/GenBank/DDBJ whole genome shotgun (WGS) entry which is preliminary data.</text>
</comment>
<accession>A0A0G0N658</accession>
<name>A0A0G0N658_9BACT</name>
<evidence type="ECO:0000313" key="3">
    <source>
        <dbReference type="EMBL" id="KKR11669.1"/>
    </source>
</evidence>
<feature type="region of interest" description="Disordered" evidence="2">
    <location>
        <begin position="1"/>
        <end position="35"/>
    </location>
</feature>
<feature type="compositionally biased region" description="Basic and acidic residues" evidence="2">
    <location>
        <begin position="19"/>
        <end position="35"/>
    </location>
</feature>
<sequence>MEPLSETSQVQPGLNVSGQKRENGAERRQEEERFNNLKKEAVDKIKSGEDAVGKKLYDAYLGSLKDPNVGDISILYINAGNSVENINNPSEANKAVVSMDVLYKRLGMKRYEIEPKEISSGNSSEERQHLLREKITQDYSGLAEKLADKFIDSYVGSLVELHGAKEDLGKKTNREELSRAEIRNASYKVEGLSKKLLHVVERGSASIGREDLGEQLREDIQFKENVTESVNLRKFNQLSEDEQAGLINASADRYKDGFSDDQDKKDLMGRMGEKRKNDTFKPIAEVDQRISNLRQKLEKNLNSEPWDVCQMVSQINELQLERKALITQANVSLAEQRLDEAKSGWGKTWDEVLDSFVKGEDRGRALGNLFNVGKEWLNSHGSLLGEKLKKGVTDSVDKIDYGLKSGKDYSVEVLKDIDEAFFSEARDHTRSAKENISDFASSVRDKTLRINAETKSAIFSAESVLFEAIHETNIHWQESKVILYTKRKELGAKAIVGVTGVAAEITGRDMKAEVEARVADIEVVSAENLKAKIEEIRETNKDNPLFRVFQEDLEKRLNLIGKVQEPAVKNPEAVLKDEVQNPEVVGVREDKNPKENGSVSEATIVNLPSKARQVSEQGNKEETVTTDQIKREKVEEELLRQAETLRQEYDSVSGEIENLREQNKITPEKDHAFGTYKSIINVLFESMNSKGNIEDYSAIQGQLAVLKSNIQGIRTILNS</sequence>
<dbReference type="STRING" id="1618550.UT39_C0004G0028"/>
<keyword evidence="1" id="KW-0175">Coiled coil</keyword>
<feature type="compositionally biased region" description="Polar residues" evidence="2">
    <location>
        <begin position="1"/>
        <end position="18"/>
    </location>
</feature>
<gene>
    <name evidence="3" type="ORF">UT39_C0004G0028</name>
</gene>
<reference evidence="3 4" key="1">
    <citation type="journal article" date="2015" name="Nature">
        <title>rRNA introns, odd ribosomes, and small enigmatic genomes across a large radiation of phyla.</title>
        <authorList>
            <person name="Brown C.T."/>
            <person name="Hug L.A."/>
            <person name="Thomas B.C."/>
            <person name="Sharon I."/>
            <person name="Castelle C.J."/>
            <person name="Singh A."/>
            <person name="Wilkins M.J."/>
            <person name="Williams K.H."/>
            <person name="Banfield J.F."/>
        </authorList>
    </citation>
    <scope>NUCLEOTIDE SEQUENCE [LARGE SCALE GENOMIC DNA]</scope>
</reference>
<dbReference type="EMBL" id="LBWP01000004">
    <property type="protein sequence ID" value="KKR11669.1"/>
    <property type="molecule type" value="Genomic_DNA"/>
</dbReference>
<evidence type="ECO:0000256" key="2">
    <source>
        <dbReference type="SAM" id="MobiDB-lite"/>
    </source>
</evidence>
<organism evidence="3 4">
    <name type="scientific">Candidatus Woesebacteria bacterium GW2011_GWA1_39_21</name>
    <dbReference type="NCBI Taxonomy" id="1618550"/>
    <lineage>
        <taxon>Bacteria</taxon>
        <taxon>Candidatus Woeseibacteriota</taxon>
    </lineage>
</organism>
<dbReference type="Proteomes" id="UP000034246">
    <property type="component" value="Unassembled WGS sequence"/>
</dbReference>
<proteinExistence type="predicted"/>
<evidence type="ECO:0000313" key="4">
    <source>
        <dbReference type="Proteomes" id="UP000034246"/>
    </source>
</evidence>
<dbReference type="AlphaFoldDB" id="A0A0G0N658"/>
<protein>
    <submittedName>
        <fullName evidence="3">Uncharacterized protein</fullName>
    </submittedName>
</protein>